<dbReference type="Gene3D" id="3.40.50.300">
    <property type="entry name" value="P-loop containing nucleotide triphosphate hydrolases"/>
    <property type="match status" value="1"/>
</dbReference>
<dbReference type="EC" id="2.7.1.25" evidence="2 6"/>
<gene>
    <name evidence="8" type="primary">cysC</name>
    <name evidence="8" type="ORF">G3M78_01010</name>
</gene>
<comment type="function">
    <text evidence="6">Catalyzes the synthesis of activated sulfate.</text>
</comment>
<proteinExistence type="inferred from homology"/>
<dbReference type="UniPathway" id="UPA00140">
    <property type="reaction ID" value="UER00205"/>
</dbReference>
<keyword evidence="5 6" id="KW-0067">ATP-binding</keyword>
<dbReference type="CDD" id="cd02027">
    <property type="entry name" value="APSK"/>
    <property type="match status" value="1"/>
</dbReference>
<name>A0A7T0C5D6_9BACT</name>
<comment type="catalytic activity">
    <reaction evidence="1 6">
        <text>adenosine 5'-phosphosulfate + ATP = 3'-phosphoadenylyl sulfate + ADP + H(+)</text>
        <dbReference type="Rhea" id="RHEA:24152"/>
        <dbReference type="ChEBI" id="CHEBI:15378"/>
        <dbReference type="ChEBI" id="CHEBI:30616"/>
        <dbReference type="ChEBI" id="CHEBI:58243"/>
        <dbReference type="ChEBI" id="CHEBI:58339"/>
        <dbReference type="ChEBI" id="CHEBI:456216"/>
        <dbReference type="EC" id="2.7.1.25"/>
    </reaction>
</comment>
<dbReference type="Pfam" id="PF01583">
    <property type="entry name" value="APS_kinase"/>
    <property type="match status" value="1"/>
</dbReference>
<dbReference type="NCBIfam" id="TIGR00455">
    <property type="entry name" value="apsK"/>
    <property type="match status" value="1"/>
</dbReference>
<keyword evidence="3 6" id="KW-0808">Transferase</keyword>
<dbReference type="GO" id="GO:0005737">
    <property type="term" value="C:cytoplasm"/>
    <property type="evidence" value="ECO:0007669"/>
    <property type="project" value="TreeGrafter"/>
</dbReference>
<keyword evidence="6 8" id="KW-0418">Kinase</keyword>
<evidence type="ECO:0000256" key="4">
    <source>
        <dbReference type="ARBA" id="ARBA00022741"/>
    </source>
</evidence>
<keyword evidence="4 6" id="KW-0547">Nucleotide-binding</keyword>
<evidence type="ECO:0000256" key="5">
    <source>
        <dbReference type="ARBA" id="ARBA00022840"/>
    </source>
</evidence>
<dbReference type="SUPFAM" id="SSF52540">
    <property type="entry name" value="P-loop containing nucleoside triphosphate hydrolases"/>
    <property type="match status" value="1"/>
</dbReference>
<dbReference type="GO" id="GO:0004020">
    <property type="term" value="F:adenylylsulfate kinase activity"/>
    <property type="evidence" value="ECO:0007669"/>
    <property type="project" value="UniProtKB-EC"/>
</dbReference>
<dbReference type="GO" id="GO:0010134">
    <property type="term" value="P:sulfate assimilation via adenylyl sulfate reduction"/>
    <property type="evidence" value="ECO:0007669"/>
    <property type="project" value="TreeGrafter"/>
</dbReference>
<dbReference type="NCBIfam" id="NF004041">
    <property type="entry name" value="PRK05541.1"/>
    <property type="match status" value="1"/>
</dbReference>
<protein>
    <recommendedName>
        <fullName evidence="2 6">Adenylyl-sulfate kinase</fullName>
        <ecNumber evidence="2 6">2.7.1.25</ecNumber>
    </recommendedName>
</protein>
<sequence>MGAVYWFTGLSGAGKTTLGESFFKELKKQGAHVIFLDGDAIRDILGNPWGHSIEDRKKYARSYGKLCQFFSNQGVDVVCATISMFHEIRHWNRNNIARYQEIYVKVPLDILKQRDSKGIYSKAREGEINQVMGMDLEFEEPLTPDCVIVNDGTRSIDDITHSLIESLG</sequence>
<dbReference type="InterPro" id="IPR050512">
    <property type="entry name" value="Sulf_AdTrans/APS_kinase"/>
</dbReference>
<dbReference type="EMBL" id="CP048620">
    <property type="protein sequence ID" value="QPJ66727.1"/>
    <property type="molecule type" value="Genomic_DNA"/>
</dbReference>
<accession>A0A7T0C5D6</accession>
<evidence type="ECO:0000313" key="9">
    <source>
        <dbReference type="Proteomes" id="UP000594464"/>
    </source>
</evidence>
<comment type="similarity">
    <text evidence="6">Belongs to the APS kinase family.</text>
</comment>
<dbReference type="GO" id="GO:0004781">
    <property type="term" value="F:sulfate adenylyltransferase (ATP) activity"/>
    <property type="evidence" value="ECO:0007669"/>
    <property type="project" value="TreeGrafter"/>
</dbReference>
<dbReference type="PANTHER" id="PTHR42700:SF1">
    <property type="entry name" value="SULFATE ADENYLYLTRANSFERASE"/>
    <property type="match status" value="1"/>
</dbReference>
<dbReference type="GO" id="GO:0005524">
    <property type="term" value="F:ATP binding"/>
    <property type="evidence" value="ECO:0007669"/>
    <property type="project" value="UniProtKB-KW"/>
</dbReference>
<dbReference type="KEGG" id="nva:G3M78_01010"/>
<dbReference type="Proteomes" id="UP000594464">
    <property type="component" value="Chromosome"/>
</dbReference>
<feature type="domain" description="APS kinase" evidence="7">
    <location>
        <begin position="2"/>
        <end position="148"/>
    </location>
</feature>
<evidence type="ECO:0000259" key="7">
    <source>
        <dbReference type="Pfam" id="PF01583"/>
    </source>
</evidence>
<evidence type="ECO:0000256" key="2">
    <source>
        <dbReference type="ARBA" id="ARBA00012121"/>
    </source>
</evidence>
<dbReference type="PANTHER" id="PTHR42700">
    <property type="entry name" value="SULFATE ADENYLYLTRANSFERASE"/>
    <property type="match status" value="1"/>
</dbReference>
<dbReference type="GO" id="GO:0070814">
    <property type="term" value="P:hydrogen sulfide biosynthetic process"/>
    <property type="evidence" value="ECO:0007669"/>
    <property type="project" value="UniProtKB-UniPathway"/>
</dbReference>
<evidence type="ECO:0000313" key="8">
    <source>
        <dbReference type="EMBL" id="QPJ66727.1"/>
    </source>
</evidence>
<dbReference type="InterPro" id="IPR002891">
    <property type="entry name" value="APS"/>
</dbReference>
<evidence type="ECO:0000256" key="3">
    <source>
        <dbReference type="ARBA" id="ARBA00022679"/>
    </source>
</evidence>
<dbReference type="GO" id="GO:0019379">
    <property type="term" value="P:sulfate assimilation, phosphoadenylyl sulfate reduction by phosphoadenylyl-sulfate reductase (thioredoxin)"/>
    <property type="evidence" value="ECO:0007669"/>
    <property type="project" value="TreeGrafter"/>
</dbReference>
<reference evidence="9" key="1">
    <citation type="submission" date="2020-02" db="EMBL/GenBank/DDBJ databases">
        <title>Genomic and physiological characterization of two novel Nitrospinaceae genera.</title>
        <authorList>
            <person name="Mueller A.J."/>
            <person name="Jung M.-Y."/>
            <person name="Strachan C.R."/>
            <person name="Herbold C.W."/>
            <person name="Kirkegaard R.H."/>
            <person name="Daims H."/>
        </authorList>
    </citation>
    <scope>NUCLEOTIDE SEQUENCE [LARGE SCALE GENOMIC DNA]</scope>
</reference>
<dbReference type="InterPro" id="IPR027417">
    <property type="entry name" value="P-loop_NTPase"/>
</dbReference>
<comment type="pathway">
    <text evidence="6">Sulfur metabolism; hydrogen sulfide biosynthesis; sulfite from sulfate: step 2/3.</text>
</comment>
<dbReference type="AlphaFoldDB" id="A0A7T0C5D6"/>
<dbReference type="InterPro" id="IPR059117">
    <property type="entry name" value="APS_kinase_dom"/>
</dbReference>
<evidence type="ECO:0000256" key="6">
    <source>
        <dbReference type="RuleBase" id="RU004347"/>
    </source>
</evidence>
<organism evidence="8 9">
    <name type="scientific">Candidatus Nitrohelix vancouverensis</name>
    <dbReference type="NCBI Taxonomy" id="2705534"/>
    <lineage>
        <taxon>Bacteria</taxon>
        <taxon>Pseudomonadati</taxon>
        <taxon>Nitrospinota/Tectimicrobiota group</taxon>
        <taxon>Nitrospinota</taxon>
        <taxon>Nitrospinia</taxon>
        <taxon>Nitrospinales</taxon>
        <taxon>Nitrospinaceae</taxon>
        <taxon>Candidatus Nitrohelix</taxon>
    </lineage>
</organism>
<evidence type="ECO:0000256" key="1">
    <source>
        <dbReference type="ARBA" id="ARBA00001823"/>
    </source>
</evidence>